<evidence type="ECO:0000256" key="7">
    <source>
        <dbReference type="ARBA" id="ARBA00022553"/>
    </source>
</evidence>
<dbReference type="InterPro" id="IPR051719">
    <property type="entry name" value="CASTOR_mTORC1"/>
</dbReference>
<dbReference type="AlphaFoldDB" id="A0A8C0D8R4"/>
<dbReference type="PROSITE" id="PS50086">
    <property type="entry name" value="TBC_RABGAP"/>
    <property type="match status" value="1"/>
</dbReference>
<dbReference type="FunFam" id="1.10.8.270:FF:000007">
    <property type="entry name" value="TBC1 domain family member 10A"/>
    <property type="match status" value="1"/>
</dbReference>
<dbReference type="GO" id="GO:1904262">
    <property type="term" value="P:negative regulation of TORC1 signaling"/>
    <property type="evidence" value="ECO:0007669"/>
    <property type="project" value="UniProtKB-ARBA"/>
</dbReference>
<evidence type="ECO:0000313" key="13">
    <source>
        <dbReference type="Ensembl" id="ENSBMSP00010017245.1"/>
    </source>
</evidence>
<keyword evidence="5" id="KW-0343">GTPase activation</keyword>
<dbReference type="GO" id="GO:0045862">
    <property type="term" value="P:positive regulation of proteolysis"/>
    <property type="evidence" value="ECO:0007669"/>
    <property type="project" value="Ensembl"/>
</dbReference>
<dbReference type="InterPro" id="IPR026249">
    <property type="entry name" value="CASTOR_fam"/>
</dbReference>
<feature type="compositionally biased region" description="Gly residues" evidence="11">
    <location>
        <begin position="25"/>
        <end position="36"/>
    </location>
</feature>
<dbReference type="Gene3D" id="3.30.2130.10">
    <property type="entry name" value="VC0802-like"/>
    <property type="match status" value="2"/>
</dbReference>
<keyword evidence="7" id="KW-0597">Phosphoprotein</keyword>
<evidence type="ECO:0000256" key="11">
    <source>
        <dbReference type="SAM" id="MobiDB-lite"/>
    </source>
</evidence>
<protein>
    <recommendedName>
        <fullName evidence="4">Cytosolic arginine sensor for mTORC1 subunit 1</fullName>
    </recommendedName>
    <alternativeName>
        <fullName evidence="9">GATS-like protein 3</fullName>
    </alternativeName>
</protein>
<comment type="subunit">
    <text evidence="10">Forms homodimers and heterodimers with CASTOR2. Interacts with the GATOR2 complex which is composed of MIOS, SEC13, SEH1L, WDR24 and WDR59; the interaction is negatively regulated by arginine. Interacts with TM4SF5; the interaction is positively regulated by leucine and is negatively regulated by arginine.</text>
</comment>
<keyword evidence="6" id="KW-0963">Cytoplasm</keyword>
<evidence type="ECO:0000256" key="9">
    <source>
        <dbReference type="ARBA" id="ARBA00031657"/>
    </source>
</evidence>
<evidence type="ECO:0000256" key="5">
    <source>
        <dbReference type="ARBA" id="ARBA00022468"/>
    </source>
</evidence>
<feature type="compositionally biased region" description="Low complexity" evidence="11">
    <location>
        <begin position="37"/>
        <end position="54"/>
    </location>
</feature>
<dbReference type="Gene3D" id="1.10.8.270">
    <property type="entry name" value="putative rabgap domain of human tbc1 domain family member 14 like domains"/>
    <property type="match status" value="1"/>
</dbReference>
<dbReference type="InterPro" id="IPR000195">
    <property type="entry name" value="Rab-GAP-TBC_dom"/>
</dbReference>
<dbReference type="GO" id="GO:0042147">
    <property type="term" value="P:retrograde transport, endosome to Golgi"/>
    <property type="evidence" value="ECO:0007669"/>
    <property type="project" value="Ensembl"/>
</dbReference>
<evidence type="ECO:0000256" key="3">
    <source>
        <dbReference type="ARBA" id="ARBA00006827"/>
    </source>
</evidence>
<dbReference type="Ensembl" id="ENSBMST00010019053.1">
    <property type="protein sequence ID" value="ENSBMSP00010017245.1"/>
    <property type="gene ID" value="ENSBMSG00010012520.1"/>
</dbReference>
<dbReference type="GO" id="GO:0034618">
    <property type="term" value="F:arginine binding"/>
    <property type="evidence" value="ECO:0007669"/>
    <property type="project" value="TreeGrafter"/>
</dbReference>
<dbReference type="FunFam" id="3.30.2130.10:FF:000003">
    <property type="entry name" value="Cytosolic arginine sensor for mTORC1 subunit 1"/>
    <property type="match status" value="1"/>
</dbReference>
<dbReference type="Pfam" id="PF13840">
    <property type="entry name" value="ACT_7"/>
    <property type="match status" value="2"/>
</dbReference>
<dbReference type="Pfam" id="PF21389">
    <property type="entry name" value="CASTOR1_ACT-like"/>
    <property type="match status" value="1"/>
</dbReference>
<evidence type="ECO:0000256" key="6">
    <source>
        <dbReference type="ARBA" id="ARBA00022490"/>
    </source>
</evidence>
<dbReference type="InterPro" id="IPR035969">
    <property type="entry name" value="Rab-GAP_TBC_sf"/>
</dbReference>
<feature type="domain" description="Rab-GAP TBC" evidence="12">
    <location>
        <begin position="165"/>
        <end position="353"/>
    </location>
</feature>
<evidence type="ECO:0000256" key="4">
    <source>
        <dbReference type="ARBA" id="ARBA00013329"/>
    </source>
</evidence>
<dbReference type="FunFam" id="1.10.472.80:FF:000008">
    <property type="entry name" value="TBC1 domain family member 10A"/>
    <property type="match status" value="1"/>
</dbReference>
<dbReference type="FunFam" id="3.30.2130.10:FF:000004">
    <property type="entry name" value="Cytosolic arginine sensor for mTORC1 subunit 1"/>
    <property type="match status" value="1"/>
</dbReference>
<name>A0A8C0D8R4_BALMU</name>
<dbReference type="GO" id="GO:0030165">
    <property type="term" value="F:PDZ domain binding"/>
    <property type="evidence" value="ECO:0007669"/>
    <property type="project" value="Ensembl"/>
</dbReference>
<dbReference type="SUPFAM" id="SSF47923">
    <property type="entry name" value="Ypt/Rab-GAP domain of gyp1p"/>
    <property type="match status" value="2"/>
</dbReference>
<comment type="similarity">
    <text evidence="3">Belongs to the GATS family.</text>
</comment>
<dbReference type="Gene3D" id="1.10.10.750">
    <property type="entry name" value="Ypt/Rab-GAP domain of gyp1p, domain 1"/>
    <property type="match status" value="1"/>
</dbReference>
<dbReference type="PANTHER" id="PTHR31131">
    <property type="entry name" value="CHROMOSOME 1, WHOLE GENOME SHOTGUN SEQUENCE"/>
    <property type="match status" value="1"/>
</dbReference>
<organism evidence="13">
    <name type="scientific">Balaenoptera musculus</name>
    <name type="common">Blue whale</name>
    <dbReference type="NCBI Taxonomy" id="9771"/>
    <lineage>
        <taxon>Eukaryota</taxon>
        <taxon>Metazoa</taxon>
        <taxon>Chordata</taxon>
        <taxon>Craniata</taxon>
        <taxon>Vertebrata</taxon>
        <taxon>Euteleostomi</taxon>
        <taxon>Mammalia</taxon>
        <taxon>Eutheria</taxon>
        <taxon>Laurasiatheria</taxon>
        <taxon>Artiodactyla</taxon>
        <taxon>Whippomorpha</taxon>
        <taxon>Cetacea</taxon>
        <taxon>Mysticeti</taxon>
        <taxon>Balaenopteridae</taxon>
        <taxon>Balaenoptera</taxon>
    </lineage>
</organism>
<sequence length="744" mass="81646">MGGRRCQGRPRAPPPALWRPMGAARGRGVGGVGGGRAAEVAEVAAEAEAAGAAGMAKSRGENGPRAPAAGGSLSGTRESLAPGPDAAAADELSSLGSDSEANGFAERRIDKFGFIVGSQGAEGALEEVPLEVLRQRESKWLDMLNNWDKWMAKKHKKIRLRCQKGIPPSLRGRAWQYLSGGKVKLQQNPGKFDELDMSPGNPKWLDVIERDLHRQFPFHEMFVSRGGHGQQDLFRVLKAYTLYRPEEGYCQAQAPIAAVLLMHMPAEHAFWCLVQICEKYLPGYYSEKLEAIQLDGEILFSLLQKVSPVAHKHLSQQKIDPLLYMTEWFMCAFSRTLPWSSVLRVWDMFFCEGVKIIFRVGLVLLKHALGSPEKLKACQGQYETIERLRSLSPKIMQEAFLVQEVVELPVTERQIEREHLIQLRRWQETRGELQCHSPPRLHGAKAILEAEPGPWPTLQPSPSIRLPPDAPLPGSKELPPSEFLQVAEATWLVLNVSSHSGAAVQAAGVTKIARSVIAPLAEHHVSVLMLSTYQTDFILVREQDLSVVIHTLAQEFDIYREVGGEPVPVARDDSSNGFPRAQHGPSPTVHPIQSPENRFCVLTLDPETLPAIATTLIDVVFYSHSPPKEAASGGPGSSSITFFAFSLIEGYISIVMDAETQKKFPSDLLLTSSSGELWRMVRIGGQPLGFDECGIVAQIAGPLAAADISAYYISTFNFDHALVPEDGIGSVIKVLQHRQEGLGS</sequence>
<dbReference type="GO" id="GO:0005886">
    <property type="term" value="C:plasma membrane"/>
    <property type="evidence" value="ECO:0007669"/>
    <property type="project" value="Ensembl"/>
</dbReference>
<dbReference type="FunFam" id="1.10.10.750:FF:000001">
    <property type="entry name" value="TBC1 domain family member 10A"/>
    <property type="match status" value="1"/>
</dbReference>
<dbReference type="GO" id="GO:0005829">
    <property type="term" value="C:cytosol"/>
    <property type="evidence" value="ECO:0007669"/>
    <property type="project" value="UniProtKB-SubCell"/>
</dbReference>
<comment type="subcellular location">
    <subcellularLocation>
        <location evidence="2">Cytoplasm</location>
        <location evidence="2">Cytosol</location>
    </subcellularLocation>
</comment>
<dbReference type="Pfam" id="PF00566">
    <property type="entry name" value="RabGAP-TBC"/>
    <property type="match status" value="1"/>
</dbReference>
<feature type="region of interest" description="Disordered" evidence="11">
    <location>
        <begin position="1"/>
        <end position="99"/>
    </location>
</feature>
<dbReference type="SUPFAM" id="SSF55021">
    <property type="entry name" value="ACT-like"/>
    <property type="match status" value="2"/>
</dbReference>
<dbReference type="GO" id="GO:0042802">
    <property type="term" value="F:identical protein binding"/>
    <property type="evidence" value="ECO:0007669"/>
    <property type="project" value="UniProtKB-ARBA"/>
</dbReference>
<reference evidence="13" key="1">
    <citation type="submission" date="2023-09" db="UniProtKB">
        <authorList>
            <consortium name="Ensembl"/>
        </authorList>
    </citation>
    <scope>IDENTIFICATION</scope>
</reference>
<evidence type="ECO:0000259" key="12">
    <source>
        <dbReference type="PROSITE" id="PS50086"/>
    </source>
</evidence>
<dbReference type="GeneTree" id="ENSGT00940000157386"/>
<dbReference type="InterPro" id="IPR045865">
    <property type="entry name" value="ACT-like_dom_sf"/>
</dbReference>
<keyword evidence="8" id="KW-0832">Ubl conjugation</keyword>
<gene>
    <name evidence="13" type="primary">TBC1D10A</name>
</gene>
<evidence type="ECO:0000256" key="1">
    <source>
        <dbReference type="ARBA" id="ARBA00002751"/>
    </source>
</evidence>
<dbReference type="Gene3D" id="1.10.472.80">
    <property type="entry name" value="Ypt/Rab-GAP domain of gyp1p, domain 3"/>
    <property type="match status" value="1"/>
</dbReference>
<evidence type="ECO:0000256" key="2">
    <source>
        <dbReference type="ARBA" id="ARBA00004514"/>
    </source>
</evidence>
<accession>A0A8C0D8R4</accession>
<evidence type="ECO:0000256" key="10">
    <source>
        <dbReference type="ARBA" id="ARBA00046845"/>
    </source>
</evidence>
<dbReference type="SMART" id="SM00164">
    <property type="entry name" value="TBC"/>
    <property type="match status" value="1"/>
</dbReference>
<proteinExistence type="inferred from homology"/>
<comment type="function">
    <text evidence="1">Functions as an intracellular arginine sensor within the amino acid-sensing branch of the TORC1 signaling pathway. As a homodimer or a heterodimer with CASTOR2, binds and inhibits the GATOR subcomplex GATOR2 and thereby mTORC1. Binding of arginine to CASTOR1 allosterically disrupts the interaction of CASTOR1-containing dimers with GATOR2 which can in turn activate mTORC1 and the TORC1 signaling pathway.</text>
</comment>
<dbReference type="PANTHER" id="PTHR31131:SF3">
    <property type="entry name" value="CYTOSOLIC ARGININE SENSOR FOR MTORC1 SUBUNIT 1"/>
    <property type="match status" value="1"/>
</dbReference>
<dbReference type="InterPro" id="IPR049479">
    <property type="entry name" value="CASTOR1_ACT-like"/>
</dbReference>
<dbReference type="GO" id="GO:0005096">
    <property type="term" value="F:GTPase activator activity"/>
    <property type="evidence" value="ECO:0007669"/>
    <property type="project" value="UniProtKB-KW"/>
</dbReference>
<dbReference type="InterPro" id="IPR027795">
    <property type="entry name" value="CASTOR_ACT_dom"/>
</dbReference>
<evidence type="ECO:0000256" key="8">
    <source>
        <dbReference type="ARBA" id="ARBA00022843"/>
    </source>
</evidence>
<dbReference type="PRINTS" id="PR02078">
    <property type="entry name" value="GATSLIKEFMLY"/>
</dbReference>